<sequence length="188" mass="19686">MAELYTQRTPTGLAVAQFIGITTSAYLLGQNASLSFISVPTIMLAPAPLAAKQWHKVLTIGGSLGIPLAMSSALAMAYVASQQDTSSTSFKLNLAAALLIPSIVPFTLLFIAPVNNKLIEKMNALKAASLEEKGVEEGVAQDETVHALIDKWATLNLARAGLIAGGVFCAVLAAVNKVGSRKFGKFGR</sequence>
<comment type="subcellular location">
    <subcellularLocation>
        <location evidence="1">Membrane</location>
        <topology evidence="1">Multi-pass membrane protein</topology>
    </subcellularLocation>
</comment>
<dbReference type="PANTHER" id="PTHR35042">
    <property type="entry name" value="ANTHRONE OXYGENASE ENCC"/>
    <property type="match status" value="1"/>
</dbReference>
<evidence type="ECO:0000256" key="3">
    <source>
        <dbReference type="ARBA" id="ARBA00022989"/>
    </source>
</evidence>
<protein>
    <recommendedName>
        <fullName evidence="9">DUF1772-domain-containing protein</fullName>
    </recommendedName>
</protein>
<dbReference type="GO" id="GO:0016020">
    <property type="term" value="C:membrane"/>
    <property type="evidence" value="ECO:0007669"/>
    <property type="project" value="UniProtKB-SubCell"/>
</dbReference>
<gene>
    <name evidence="7" type="ORF">CC86DRAFT_371232</name>
</gene>
<keyword evidence="4 6" id="KW-0472">Membrane</keyword>
<evidence type="ECO:0000313" key="7">
    <source>
        <dbReference type="EMBL" id="KAF2824672.1"/>
    </source>
</evidence>
<proteinExistence type="inferred from homology"/>
<keyword evidence="3 6" id="KW-1133">Transmembrane helix</keyword>
<reference evidence="7" key="1">
    <citation type="journal article" date="2020" name="Stud. Mycol.">
        <title>101 Dothideomycetes genomes: a test case for predicting lifestyles and emergence of pathogens.</title>
        <authorList>
            <person name="Haridas S."/>
            <person name="Albert R."/>
            <person name="Binder M."/>
            <person name="Bloem J."/>
            <person name="Labutti K."/>
            <person name="Salamov A."/>
            <person name="Andreopoulos B."/>
            <person name="Baker S."/>
            <person name="Barry K."/>
            <person name="Bills G."/>
            <person name="Bluhm B."/>
            <person name="Cannon C."/>
            <person name="Castanera R."/>
            <person name="Culley D."/>
            <person name="Daum C."/>
            <person name="Ezra D."/>
            <person name="Gonzalez J."/>
            <person name="Henrissat B."/>
            <person name="Kuo A."/>
            <person name="Liang C."/>
            <person name="Lipzen A."/>
            <person name="Lutzoni F."/>
            <person name="Magnuson J."/>
            <person name="Mondo S."/>
            <person name="Nolan M."/>
            <person name="Ohm R."/>
            <person name="Pangilinan J."/>
            <person name="Park H.-J."/>
            <person name="Ramirez L."/>
            <person name="Alfaro M."/>
            <person name="Sun H."/>
            <person name="Tritt A."/>
            <person name="Yoshinaga Y."/>
            <person name="Zwiers L.-H."/>
            <person name="Turgeon B."/>
            <person name="Goodwin S."/>
            <person name="Spatafora J."/>
            <person name="Crous P."/>
            <person name="Grigoriev I."/>
        </authorList>
    </citation>
    <scope>NUCLEOTIDE SEQUENCE</scope>
    <source>
        <strain evidence="7">CBS 113818</strain>
    </source>
</reference>
<feature type="transmembrane region" description="Helical" evidence="6">
    <location>
        <begin position="12"/>
        <end position="37"/>
    </location>
</feature>
<feature type="transmembrane region" description="Helical" evidence="6">
    <location>
        <begin position="57"/>
        <end position="80"/>
    </location>
</feature>
<accession>A0A6A6ZUD7</accession>
<evidence type="ECO:0000256" key="6">
    <source>
        <dbReference type="SAM" id="Phobius"/>
    </source>
</evidence>
<evidence type="ECO:0000256" key="1">
    <source>
        <dbReference type="ARBA" id="ARBA00004141"/>
    </source>
</evidence>
<evidence type="ECO:0000313" key="8">
    <source>
        <dbReference type="Proteomes" id="UP000799424"/>
    </source>
</evidence>
<evidence type="ECO:0000256" key="4">
    <source>
        <dbReference type="ARBA" id="ARBA00023136"/>
    </source>
</evidence>
<comment type="similarity">
    <text evidence="5">Belongs to the anthrone oxygenase family.</text>
</comment>
<dbReference type="InterPro" id="IPR013901">
    <property type="entry name" value="Anthrone_oxy"/>
</dbReference>
<dbReference type="Proteomes" id="UP000799424">
    <property type="component" value="Unassembled WGS sequence"/>
</dbReference>
<feature type="transmembrane region" description="Helical" evidence="6">
    <location>
        <begin position="157"/>
        <end position="175"/>
    </location>
</feature>
<feature type="transmembrane region" description="Helical" evidence="6">
    <location>
        <begin position="92"/>
        <end position="112"/>
    </location>
</feature>
<keyword evidence="2 6" id="KW-0812">Transmembrane</keyword>
<evidence type="ECO:0008006" key="9">
    <source>
        <dbReference type="Google" id="ProtNLM"/>
    </source>
</evidence>
<dbReference type="PANTHER" id="PTHR35042:SF1">
    <property type="entry name" value="DUF1772-DOMAIN-CONTAINING PROTEIN"/>
    <property type="match status" value="1"/>
</dbReference>
<dbReference type="OrthoDB" id="5954308at2759"/>
<name>A0A6A6ZUD7_9PLEO</name>
<evidence type="ECO:0000256" key="5">
    <source>
        <dbReference type="ARBA" id="ARBA00034313"/>
    </source>
</evidence>
<keyword evidence="8" id="KW-1185">Reference proteome</keyword>
<organism evidence="7 8">
    <name type="scientific">Ophiobolus disseminans</name>
    <dbReference type="NCBI Taxonomy" id="1469910"/>
    <lineage>
        <taxon>Eukaryota</taxon>
        <taxon>Fungi</taxon>
        <taxon>Dikarya</taxon>
        <taxon>Ascomycota</taxon>
        <taxon>Pezizomycotina</taxon>
        <taxon>Dothideomycetes</taxon>
        <taxon>Pleosporomycetidae</taxon>
        <taxon>Pleosporales</taxon>
        <taxon>Pleosporineae</taxon>
        <taxon>Phaeosphaeriaceae</taxon>
        <taxon>Ophiobolus</taxon>
    </lineage>
</organism>
<evidence type="ECO:0000256" key="2">
    <source>
        <dbReference type="ARBA" id="ARBA00022692"/>
    </source>
</evidence>
<dbReference type="AlphaFoldDB" id="A0A6A6ZUD7"/>
<dbReference type="Pfam" id="PF08592">
    <property type="entry name" value="Anthrone_oxy"/>
    <property type="match status" value="1"/>
</dbReference>
<dbReference type="EMBL" id="MU006229">
    <property type="protein sequence ID" value="KAF2824672.1"/>
    <property type="molecule type" value="Genomic_DNA"/>
</dbReference>